<dbReference type="GO" id="GO:0004175">
    <property type="term" value="F:endopeptidase activity"/>
    <property type="evidence" value="ECO:0007669"/>
    <property type="project" value="UniProtKB-ARBA"/>
</dbReference>
<feature type="transmembrane region" description="Helical" evidence="1">
    <location>
        <begin position="149"/>
        <end position="173"/>
    </location>
</feature>
<proteinExistence type="predicted"/>
<feature type="transmembrane region" description="Helical" evidence="1">
    <location>
        <begin position="179"/>
        <end position="199"/>
    </location>
</feature>
<dbReference type="Pfam" id="PF02517">
    <property type="entry name" value="Rce1-like"/>
    <property type="match status" value="1"/>
</dbReference>
<feature type="transmembrane region" description="Helical" evidence="1">
    <location>
        <begin position="255"/>
        <end position="275"/>
    </location>
</feature>
<dbReference type="Proteomes" id="UP000248806">
    <property type="component" value="Unassembled WGS sequence"/>
</dbReference>
<dbReference type="AlphaFoldDB" id="A0A326UC41"/>
<accession>A0A326UC41</accession>
<feature type="transmembrane region" description="Helical" evidence="1">
    <location>
        <begin position="12"/>
        <end position="33"/>
    </location>
</feature>
<reference evidence="3 4" key="1">
    <citation type="submission" date="2018-06" db="EMBL/GenBank/DDBJ databases">
        <title>Genomic Encyclopedia of Archaeal and Bacterial Type Strains, Phase II (KMG-II): from individual species to whole genera.</title>
        <authorList>
            <person name="Goeker M."/>
        </authorList>
    </citation>
    <scope>NUCLEOTIDE SEQUENCE [LARGE SCALE GENOMIC DNA]</scope>
    <source>
        <strain evidence="3 4">ATCC BAA-1881</strain>
    </source>
</reference>
<dbReference type="OrthoDB" id="324900at2"/>
<protein>
    <recommendedName>
        <fullName evidence="2">CAAX prenyl protease 2/Lysostaphin resistance protein A-like domain-containing protein</fullName>
    </recommendedName>
</protein>
<evidence type="ECO:0000313" key="4">
    <source>
        <dbReference type="Proteomes" id="UP000248806"/>
    </source>
</evidence>
<sequence>MSFFRRLFSFSLIQLVIELIFLAIIGVLASFIVSMLNTSQLIGQTIGESILVVGVAATFLLARFWVERRPFAELGLSGRHLVRNLLLGFVLGLLLQGTTIGILALAGWYRITSIAPAPVAVTLILQGLGIHLLVALFEEGVFRGILFRLLERSLGSWIAIILSALFFGLGHLLNPGATLFGALAIALEAGILLGVAYMLTRSLWLAIGIHWAWNFFEGPFFGATISGVDPSGKTVITPTISGPALWTGGNFGPEAGVVALLACLVASAIFLILIVKRKQVIVPSWLRSRSSRAAAANR</sequence>
<dbReference type="InterPro" id="IPR003675">
    <property type="entry name" value="Rce1/LyrA-like_dom"/>
</dbReference>
<feature type="domain" description="CAAX prenyl protease 2/Lysostaphin resistance protein A-like" evidence="2">
    <location>
        <begin position="122"/>
        <end position="216"/>
    </location>
</feature>
<organism evidence="3 4">
    <name type="scientific">Thermosporothrix hazakensis</name>
    <dbReference type="NCBI Taxonomy" id="644383"/>
    <lineage>
        <taxon>Bacteria</taxon>
        <taxon>Bacillati</taxon>
        <taxon>Chloroflexota</taxon>
        <taxon>Ktedonobacteria</taxon>
        <taxon>Ktedonobacterales</taxon>
        <taxon>Thermosporotrichaceae</taxon>
        <taxon>Thermosporothrix</taxon>
    </lineage>
</organism>
<evidence type="ECO:0000313" key="3">
    <source>
        <dbReference type="EMBL" id="PZW26095.1"/>
    </source>
</evidence>
<evidence type="ECO:0000256" key="1">
    <source>
        <dbReference type="SAM" id="Phobius"/>
    </source>
</evidence>
<dbReference type="PANTHER" id="PTHR39430">
    <property type="entry name" value="MEMBRANE-ASSOCIATED PROTEASE-RELATED"/>
    <property type="match status" value="1"/>
</dbReference>
<comment type="caution">
    <text evidence="3">The sequence shown here is derived from an EMBL/GenBank/DDBJ whole genome shotgun (WGS) entry which is preliminary data.</text>
</comment>
<keyword evidence="1" id="KW-0812">Transmembrane</keyword>
<dbReference type="GO" id="GO:0080120">
    <property type="term" value="P:CAAX-box protein maturation"/>
    <property type="evidence" value="ECO:0007669"/>
    <property type="project" value="UniProtKB-ARBA"/>
</dbReference>
<feature type="transmembrane region" description="Helical" evidence="1">
    <location>
        <begin position="45"/>
        <end position="66"/>
    </location>
</feature>
<dbReference type="RefSeq" id="WP_111324394.1">
    <property type="nucleotide sequence ID" value="NZ_BIFX01000003.1"/>
</dbReference>
<keyword evidence="4" id="KW-1185">Reference proteome</keyword>
<name>A0A326UC41_THEHA</name>
<keyword evidence="1" id="KW-0472">Membrane</keyword>
<dbReference type="PANTHER" id="PTHR39430:SF1">
    <property type="entry name" value="PROTEASE"/>
    <property type="match status" value="1"/>
</dbReference>
<feature type="transmembrane region" description="Helical" evidence="1">
    <location>
        <begin position="115"/>
        <end position="137"/>
    </location>
</feature>
<feature type="transmembrane region" description="Helical" evidence="1">
    <location>
        <begin position="86"/>
        <end position="109"/>
    </location>
</feature>
<keyword evidence="1" id="KW-1133">Transmembrane helix</keyword>
<feature type="transmembrane region" description="Helical" evidence="1">
    <location>
        <begin position="211"/>
        <end position="228"/>
    </location>
</feature>
<gene>
    <name evidence="3" type="ORF">EI42_04054</name>
</gene>
<evidence type="ECO:0000259" key="2">
    <source>
        <dbReference type="Pfam" id="PF02517"/>
    </source>
</evidence>
<dbReference type="EMBL" id="QKUF01000016">
    <property type="protein sequence ID" value="PZW26095.1"/>
    <property type="molecule type" value="Genomic_DNA"/>
</dbReference>